<dbReference type="AlphaFoldDB" id="A0A9N9QCI4"/>
<protein>
    <recommendedName>
        <fullName evidence="4 10">Nucleolar protein 6</fullName>
    </recommendedName>
</protein>
<dbReference type="Pfam" id="PF17407">
    <property type="entry name" value="Nrap_D6"/>
    <property type="match status" value="1"/>
</dbReference>
<dbReference type="InterPro" id="IPR005554">
    <property type="entry name" value="NOL6/Upt22"/>
</dbReference>
<dbReference type="GO" id="GO:0005694">
    <property type="term" value="C:chromosome"/>
    <property type="evidence" value="ECO:0007669"/>
    <property type="project" value="UniProtKB-SubCell"/>
</dbReference>
<evidence type="ECO:0000256" key="8">
    <source>
        <dbReference type="ARBA" id="ARBA00035000"/>
    </source>
</evidence>
<dbReference type="InterPro" id="IPR035368">
    <property type="entry name" value="Nrap_D3"/>
</dbReference>
<dbReference type="FunFam" id="1.10.1410.10:FF:000005">
    <property type="entry name" value="Nucleolar protein 6"/>
    <property type="match status" value="1"/>
</dbReference>
<dbReference type="Pfam" id="PF17404">
    <property type="entry name" value="Nrap_D3"/>
    <property type="match status" value="1"/>
</dbReference>
<organism evidence="18 19">
    <name type="scientific">Ceutorhynchus assimilis</name>
    <name type="common">cabbage seed weevil</name>
    <dbReference type="NCBI Taxonomy" id="467358"/>
    <lineage>
        <taxon>Eukaryota</taxon>
        <taxon>Metazoa</taxon>
        <taxon>Ecdysozoa</taxon>
        <taxon>Arthropoda</taxon>
        <taxon>Hexapoda</taxon>
        <taxon>Insecta</taxon>
        <taxon>Pterygota</taxon>
        <taxon>Neoptera</taxon>
        <taxon>Endopterygota</taxon>
        <taxon>Coleoptera</taxon>
        <taxon>Polyphaga</taxon>
        <taxon>Cucujiformia</taxon>
        <taxon>Curculionidae</taxon>
        <taxon>Ceutorhynchinae</taxon>
        <taxon>Ceutorhynchus</taxon>
    </lineage>
</organism>
<evidence type="ECO:0000259" key="16">
    <source>
        <dbReference type="Pfam" id="PF17406"/>
    </source>
</evidence>
<feature type="domain" description="Nrap protein" evidence="16">
    <location>
        <begin position="849"/>
        <end position="1004"/>
    </location>
</feature>
<keyword evidence="19" id="KW-1185">Reference proteome</keyword>
<dbReference type="Pfam" id="PF17405">
    <property type="entry name" value="Nrap_D4"/>
    <property type="match status" value="1"/>
</dbReference>
<reference evidence="18" key="1">
    <citation type="submission" date="2022-01" db="EMBL/GenBank/DDBJ databases">
        <authorList>
            <person name="King R."/>
        </authorList>
    </citation>
    <scope>NUCLEOTIDE SEQUENCE</scope>
</reference>
<dbReference type="PANTHER" id="PTHR17972:SF0">
    <property type="entry name" value="NUCLEOLAR PROTEIN 6"/>
    <property type="match status" value="1"/>
</dbReference>
<dbReference type="GO" id="GO:0032545">
    <property type="term" value="C:CURI complex"/>
    <property type="evidence" value="ECO:0007669"/>
    <property type="project" value="TreeGrafter"/>
</dbReference>
<evidence type="ECO:0000256" key="10">
    <source>
        <dbReference type="RuleBase" id="RU364032"/>
    </source>
</evidence>
<dbReference type="Pfam" id="PF03813">
    <property type="entry name" value="Nrap"/>
    <property type="match status" value="1"/>
</dbReference>
<evidence type="ECO:0000256" key="9">
    <source>
        <dbReference type="ARBA" id="ARBA00035020"/>
    </source>
</evidence>
<dbReference type="InterPro" id="IPR035367">
    <property type="entry name" value="Nrap_D2"/>
</dbReference>
<evidence type="ECO:0000256" key="11">
    <source>
        <dbReference type="SAM" id="MobiDB-lite"/>
    </source>
</evidence>
<sequence>MDSSDEDITDHDENESENEASDISKTPVENPNKRKHKEISQKSKKVKLEPISTEDPKKSKKKNELYKPPTIEELNNLKMTENLYNNNLFRLQIEELVKEVAIKTKRKKALSSWLENFKTNIENLPEFDDISLSDIKIVSKTKKSTKKDKFINNLVTNYQCHFKSDQDLKLNFLKPENIEVFGLYENNALAGPNLETSINITMPKSCFHVKDFLNNRYIVKRFYYLAYIAENLTDVHKKTIIYHENNILLPILLIQPTKDEKLIIKIHATPVEDYFKPSRFLPSQNNIKQDLFEANINDIEILRATPTILYNATLAHDVTLRENSAFVATTLHEHENVQEGIKLLCIWLKQRNLDVGYGAFTSNLIMYFVTYLLAKKKLNKLMSSYQIVRNFWSFLATTDLEKCPISLGDSSENNLAMFKQHFDIVFLDRTGCYNLATFLDKNVFRRVKQECEMAMRHLDDSRMESFHSLFLTKVPFGLQYDLLIDLTDALPLKDQFISTDVEKSKNIGYGQFLTITQISDLLHKGLGKRALNIVPHIEVKYKESPLTKVIFGINLNPETAFNFIEMGPVLNDYTKADEFRKFWGYLASDRRFRDGSTHVAVYFKTSTIRGKRGIIKRIIKYLLIEKLDIKFKLYYDEFEEFLLNKKVTSPYPVGTNEESCLKIIKFADELGQKLRSVQMSLSITGIQGLSDAFSYSEVFPPIAAKFRQADNAEIKGKNVIFPNKKIGMIPRLIEPLELVLQLEHSSKWPNNLEAIQHVKTSFYLEISKMLQDNHNIISHVTREYLEVFYEGLVFRYRLFVPKEIGLLKKAITETGELKYTENAKSEQLEKSLGILPKVNATLKGIQLQFPSFGPGTALIKRWLRSHLIDDFHMPDIVINLLNAALYVNLTSFQESCTPQIAFLRFLKFIAEFQWELQPVLVNFNEEITKEDIADLESKFQQNRAAVQPLYIIMPYDQGQSIFTKHSPSKETLHRVQGLAHATLKLVLGRIEEQLVFDLKELFKPNMEGYNLLIHLRPLLNPRRHEQIDNPADSKIVLEKYEQHKNEKIPIAGFNPVHSYLKALRESYGEFAMFFHDTYGGSTVGVLWNPKAKEVKEFKVAHINGKKLVNSKLELNEDAIIEDFYILGKGIVKWIEKK</sequence>
<feature type="compositionally biased region" description="Basic and acidic residues" evidence="11">
    <location>
        <begin position="54"/>
        <end position="65"/>
    </location>
</feature>
<feature type="compositionally biased region" description="Basic residues" evidence="11">
    <location>
        <begin position="33"/>
        <end position="45"/>
    </location>
</feature>
<dbReference type="GO" id="GO:0034456">
    <property type="term" value="C:UTP-C complex"/>
    <property type="evidence" value="ECO:0007669"/>
    <property type="project" value="TreeGrafter"/>
</dbReference>
<dbReference type="EMBL" id="OU892278">
    <property type="protein sequence ID" value="CAG9764718.1"/>
    <property type="molecule type" value="Genomic_DNA"/>
</dbReference>
<feature type="domain" description="Nrap protein" evidence="17">
    <location>
        <begin position="1007"/>
        <end position="1133"/>
    </location>
</feature>
<evidence type="ECO:0000256" key="1">
    <source>
        <dbReference type="ARBA" id="ARBA00004286"/>
    </source>
</evidence>
<dbReference type="InterPro" id="IPR035082">
    <property type="entry name" value="Nrap_D1"/>
</dbReference>
<comment type="function">
    <text evidence="8">Part of the small subunit (SSU) processome, first precursor of the small eukaryotic ribosomal subunit. During the assembly of the SSU processome in the nucleolus, many ribosome biogenesis factors, an RNA chaperone and ribosomal proteins associate with the nascent pre-rRNA and work in concert to generate RNA folding, modifications, rearrangements and cleavage as well as targeted degradation of pre-ribosomal RNA by the RNA exosome.</text>
</comment>
<dbReference type="GO" id="GO:0032040">
    <property type="term" value="C:small-subunit processome"/>
    <property type="evidence" value="ECO:0007669"/>
    <property type="project" value="TreeGrafter"/>
</dbReference>
<dbReference type="InterPro" id="IPR035370">
    <property type="entry name" value="Nrap_D5"/>
</dbReference>
<evidence type="ECO:0000313" key="18">
    <source>
        <dbReference type="EMBL" id="CAG9764718.1"/>
    </source>
</evidence>
<dbReference type="GO" id="GO:0003723">
    <property type="term" value="F:RNA binding"/>
    <property type="evidence" value="ECO:0007669"/>
    <property type="project" value="UniProtKB-KW"/>
</dbReference>
<feature type="domain" description="Nrap protein" evidence="13">
    <location>
        <begin position="337"/>
        <end position="473"/>
    </location>
</feature>
<feature type="domain" description="Nrap protein" evidence="12">
    <location>
        <begin position="199"/>
        <end position="330"/>
    </location>
</feature>
<comment type="subcellular location">
    <subcellularLocation>
        <location evidence="1">Chromosome</location>
    </subcellularLocation>
    <subcellularLocation>
        <location evidence="2 10">Nucleus</location>
        <location evidence="2 10">Nucleolus</location>
    </subcellularLocation>
</comment>
<keyword evidence="6 10" id="KW-0694">RNA-binding</keyword>
<keyword evidence="5" id="KW-0158">Chromosome</keyword>
<evidence type="ECO:0000256" key="7">
    <source>
        <dbReference type="ARBA" id="ARBA00023242"/>
    </source>
</evidence>
<dbReference type="Gene3D" id="1.10.1410.10">
    <property type="match status" value="2"/>
</dbReference>
<evidence type="ECO:0000256" key="2">
    <source>
        <dbReference type="ARBA" id="ARBA00004604"/>
    </source>
</evidence>
<dbReference type="InterPro" id="IPR035371">
    <property type="entry name" value="Nrap_D6"/>
</dbReference>
<dbReference type="Proteomes" id="UP001152799">
    <property type="component" value="Chromosome 2"/>
</dbReference>
<evidence type="ECO:0000259" key="13">
    <source>
        <dbReference type="Pfam" id="PF17403"/>
    </source>
</evidence>
<dbReference type="GO" id="GO:0006409">
    <property type="term" value="P:tRNA export from nucleus"/>
    <property type="evidence" value="ECO:0007669"/>
    <property type="project" value="TreeGrafter"/>
</dbReference>
<feature type="domain" description="Nrap protein" evidence="14">
    <location>
        <begin position="478"/>
        <end position="627"/>
    </location>
</feature>
<dbReference type="InterPro" id="IPR035369">
    <property type="entry name" value="Nrap_D4"/>
</dbReference>
<feature type="compositionally biased region" description="Acidic residues" evidence="11">
    <location>
        <begin position="1"/>
        <end position="20"/>
    </location>
</feature>
<evidence type="ECO:0000256" key="5">
    <source>
        <dbReference type="ARBA" id="ARBA00022454"/>
    </source>
</evidence>
<dbReference type="GO" id="GO:0006364">
    <property type="term" value="P:rRNA processing"/>
    <property type="evidence" value="ECO:0007669"/>
    <property type="project" value="TreeGrafter"/>
</dbReference>
<accession>A0A9N9QCI4</accession>
<dbReference type="Pfam" id="PF17406">
    <property type="entry name" value="Nrap_D5"/>
    <property type="match status" value="1"/>
</dbReference>
<feature type="region of interest" description="Disordered" evidence="11">
    <location>
        <begin position="1"/>
        <end position="67"/>
    </location>
</feature>
<evidence type="ECO:0000256" key="4">
    <source>
        <dbReference type="ARBA" id="ARBA00016437"/>
    </source>
</evidence>
<dbReference type="OrthoDB" id="10251401at2759"/>
<gene>
    <name evidence="18" type="ORF">CEUTPL_LOCUS5349</name>
</gene>
<comment type="subunit">
    <text evidence="9">Part of the small subunit (SSU) processome, composed of more than 70 proteins and the RNA chaperone small nucleolar RNA (snoRNA) U3.</text>
</comment>
<dbReference type="PANTHER" id="PTHR17972">
    <property type="entry name" value="NUCLEOLAR RNA-ASSOCIATED PROTEIN"/>
    <property type="match status" value="1"/>
</dbReference>
<evidence type="ECO:0000313" key="19">
    <source>
        <dbReference type="Proteomes" id="UP001152799"/>
    </source>
</evidence>
<evidence type="ECO:0000259" key="17">
    <source>
        <dbReference type="Pfam" id="PF17407"/>
    </source>
</evidence>
<evidence type="ECO:0000259" key="12">
    <source>
        <dbReference type="Pfam" id="PF03813"/>
    </source>
</evidence>
<dbReference type="Pfam" id="PF17403">
    <property type="entry name" value="Nrap_D2"/>
    <property type="match status" value="1"/>
</dbReference>
<evidence type="ECO:0000259" key="15">
    <source>
        <dbReference type="Pfam" id="PF17405"/>
    </source>
</evidence>
<dbReference type="FunFam" id="1.10.1410.10:FF:000006">
    <property type="entry name" value="Nucleolar protein 6"/>
    <property type="match status" value="1"/>
</dbReference>
<feature type="domain" description="Nrap protein" evidence="15">
    <location>
        <begin position="651"/>
        <end position="846"/>
    </location>
</feature>
<evidence type="ECO:0000259" key="14">
    <source>
        <dbReference type="Pfam" id="PF17404"/>
    </source>
</evidence>
<evidence type="ECO:0000256" key="3">
    <source>
        <dbReference type="ARBA" id="ARBA00006674"/>
    </source>
</evidence>
<evidence type="ECO:0000256" key="6">
    <source>
        <dbReference type="ARBA" id="ARBA00022884"/>
    </source>
</evidence>
<dbReference type="Gene3D" id="3.30.70.3030">
    <property type="match status" value="1"/>
</dbReference>
<name>A0A9N9QCI4_9CUCU</name>
<proteinExistence type="inferred from homology"/>
<comment type="similarity">
    <text evidence="3 10">Belongs to the NRAP family.</text>
</comment>
<keyword evidence="7 10" id="KW-0539">Nucleus</keyword>